<feature type="non-terminal residue" evidence="2">
    <location>
        <position position="64"/>
    </location>
</feature>
<reference evidence="2 3" key="1">
    <citation type="journal article" date="2014" name="Am. J. Bot.">
        <title>Genome assembly and annotation for red clover (Trifolium pratense; Fabaceae).</title>
        <authorList>
            <person name="Istvanek J."/>
            <person name="Jaros M."/>
            <person name="Krenek A."/>
            <person name="Repkova J."/>
        </authorList>
    </citation>
    <scope>NUCLEOTIDE SEQUENCE [LARGE SCALE GENOMIC DNA]</scope>
    <source>
        <strain evidence="3">cv. Tatra</strain>
        <tissue evidence="2">Young leaves</tissue>
    </source>
</reference>
<evidence type="ECO:0000259" key="1">
    <source>
        <dbReference type="Pfam" id="PF23247"/>
    </source>
</evidence>
<evidence type="ECO:0000313" key="3">
    <source>
        <dbReference type="Proteomes" id="UP000236291"/>
    </source>
</evidence>
<organism evidence="2 3">
    <name type="scientific">Trifolium pratense</name>
    <name type="common">Red clover</name>
    <dbReference type="NCBI Taxonomy" id="57577"/>
    <lineage>
        <taxon>Eukaryota</taxon>
        <taxon>Viridiplantae</taxon>
        <taxon>Streptophyta</taxon>
        <taxon>Embryophyta</taxon>
        <taxon>Tracheophyta</taxon>
        <taxon>Spermatophyta</taxon>
        <taxon>Magnoliopsida</taxon>
        <taxon>eudicotyledons</taxon>
        <taxon>Gunneridae</taxon>
        <taxon>Pentapetalae</taxon>
        <taxon>rosids</taxon>
        <taxon>fabids</taxon>
        <taxon>Fabales</taxon>
        <taxon>Fabaceae</taxon>
        <taxon>Papilionoideae</taxon>
        <taxon>50 kb inversion clade</taxon>
        <taxon>NPAAA clade</taxon>
        <taxon>Hologalegina</taxon>
        <taxon>IRL clade</taxon>
        <taxon>Trifolieae</taxon>
        <taxon>Trifolium</taxon>
    </lineage>
</organism>
<dbReference type="ExpressionAtlas" id="A0A2K3K597">
    <property type="expression patterns" value="baseline"/>
</dbReference>
<feature type="domain" description="Disease resistance protein At4g27190-like leucine-rich repeats" evidence="1">
    <location>
        <begin position="3"/>
        <end position="53"/>
    </location>
</feature>
<evidence type="ECO:0000313" key="2">
    <source>
        <dbReference type="EMBL" id="PNX61459.1"/>
    </source>
</evidence>
<dbReference type="Proteomes" id="UP000236291">
    <property type="component" value="Unassembled WGS sequence"/>
</dbReference>
<gene>
    <name evidence="2" type="ORF">L195_g060674</name>
</gene>
<dbReference type="EMBL" id="ASHM01141918">
    <property type="protein sequence ID" value="PNX61459.1"/>
    <property type="molecule type" value="Genomic_DNA"/>
</dbReference>
<name>A0A2K3K597_TRIPR</name>
<dbReference type="InterPro" id="IPR057135">
    <property type="entry name" value="At4g27190-like_LRR"/>
</dbReference>
<sequence>MSNFPELKTLVVVKCNKLKSVFPISMKKELPELKVMFIRDANELEEIFKSVGDDDHKVEIPNLK</sequence>
<dbReference type="Pfam" id="PF23247">
    <property type="entry name" value="LRR_RPS2"/>
    <property type="match status" value="1"/>
</dbReference>
<reference evidence="2 3" key="2">
    <citation type="journal article" date="2017" name="Front. Plant Sci.">
        <title>Gene Classification and Mining of Molecular Markers Useful in Red Clover (Trifolium pratense) Breeding.</title>
        <authorList>
            <person name="Istvanek J."/>
            <person name="Dluhosova J."/>
            <person name="Dluhos P."/>
            <person name="Patkova L."/>
            <person name="Nedelnik J."/>
            <person name="Repkova J."/>
        </authorList>
    </citation>
    <scope>NUCLEOTIDE SEQUENCE [LARGE SCALE GENOMIC DNA]</scope>
    <source>
        <strain evidence="3">cv. Tatra</strain>
        <tissue evidence="2">Young leaves</tissue>
    </source>
</reference>
<proteinExistence type="predicted"/>
<dbReference type="AlphaFoldDB" id="A0A2K3K597"/>
<accession>A0A2K3K597</accession>
<comment type="caution">
    <text evidence="2">The sequence shown here is derived from an EMBL/GenBank/DDBJ whole genome shotgun (WGS) entry which is preliminary data.</text>
</comment>
<protein>
    <submittedName>
        <fullName evidence="2">Putative CC-NBS-LRR resistance protein</fullName>
    </submittedName>
</protein>